<dbReference type="InterPro" id="IPR027359">
    <property type="entry name" value="Volt_channel_dom_sf"/>
</dbReference>
<dbReference type="PRINTS" id="PR00169">
    <property type="entry name" value="KCHANNEL"/>
</dbReference>
<evidence type="ECO:0000256" key="11">
    <source>
        <dbReference type="ARBA" id="ARBA00023303"/>
    </source>
</evidence>
<evidence type="ECO:0000256" key="9">
    <source>
        <dbReference type="ARBA" id="ARBA00023065"/>
    </source>
</evidence>
<evidence type="ECO:0000256" key="4">
    <source>
        <dbReference type="ARBA" id="ARBA00022692"/>
    </source>
</evidence>
<keyword evidence="9" id="KW-0406">Ion transport</keyword>
<evidence type="ECO:0000256" key="8">
    <source>
        <dbReference type="ARBA" id="ARBA00022989"/>
    </source>
</evidence>
<dbReference type="GO" id="GO:0051260">
    <property type="term" value="P:protein homooligomerization"/>
    <property type="evidence" value="ECO:0007669"/>
    <property type="project" value="InterPro"/>
</dbReference>
<dbReference type="Pfam" id="PF00520">
    <property type="entry name" value="Ion_trans"/>
    <property type="match status" value="1"/>
</dbReference>
<dbReference type="PRINTS" id="PR01498">
    <property type="entry name" value="SHAWCHANNEL"/>
</dbReference>
<dbReference type="InterPro" id="IPR005821">
    <property type="entry name" value="Ion_trans_dom"/>
</dbReference>
<dbReference type="InterPro" id="IPR000210">
    <property type="entry name" value="BTB/POZ_dom"/>
</dbReference>
<dbReference type="OrthoDB" id="415460at2759"/>
<evidence type="ECO:0000256" key="7">
    <source>
        <dbReference type="ARBA" id="ARBA00022958"/>
    </source>
</evidence>
<evidence type="ECO:0000256" key="3">
    <source>
        <dbReference type="ARBA" id="ARBA00022538"/>
    </source>
</evidence>
<organism evidence="12 13">
    <name type="scientific">Paramuricea clavata</name>
    <name type="common">Red gorgonian</name>
    <name type="synonym">Violescent sea-whip</name>
    <dbReference type="NCBI Taxonomy" id="317549"/>
    <lineage>
        <taxon>Eukaryota</taxon>
        <taxon>Metazoa</taxon>
        <taxon>Cnidaria</taxon>
        <taxon>Anthozoa</taxon>
        <taxon>Octocorallia</taxon>
        <taxon>Malacalcyonacea</taxon>
        <taxon>Plexauridae</taxon>
        <taxon>Paramuricea</taxon>
    </lineage>
</organism>
<evidence type="ECO:0000256" key="5">
    <source>
        <dbReference type="ARBA" id="ARBA00022826"/>
    </source>
</evidence>
<dbReference type="InterPro" id="IPR011333">
    <property type="entry name" value="SKP1/BTB/POZ_sf"/>
</dbReference>
<dbReference type="PANTHER" id="PTHR11537:SF105">
    <property type="entry name" value="POTASSIUM VOLTAGE-GATED CHANNEL PROTEIN SHAL"/>
    <property type="match status" value="1"/>
</dbReference>
<dbReference type="Proteomes" id="UP001152795">
    <property type="component" value="Unassembled WGS sequence"/>
</dbReference>
<dbReference type="InterPro" id="IPR003974">
    <property type="entry name" value="K_chnl_volt-dep_Kv3"/>
</dbReference>
<proteinExistence type="predicted"/>
<evidence type="ECO:0000313" key="12">
    <source>
        <dbReference type="EMBL" id="CAB4018577.1"/>
    </source>
</evidence>
<keyword evidence="7" id="KW-0630">Potassium</keyword>
<keyword evidence="8" id="KW-1133">Transmembrane helix</keyword>
<evidence type="ECO:0000256" key="2">
    <source>
        <dbReference type="ARBA" id="ARBA00022448"/>
    </source>
</evidence>
<evidence type="ECO:0000313" key="13">
    <source>
        <dbReference type="Proteomes" id="UP001152795"/>
    </source>
</evidence>
<dbReference type="Gene3D" id="1.20.120.350">
    <property type="entry name" value="Voltage-gated potassium channels. Chain C"/>
    <property type="match status" value="1"/>
</dbReference>
<dbReference type="SUPFAM" id="SSF54695">
    <property type="entry name" value="POZ domain"/>
    <property type="match status" value="1"/>
</dbReference>
<dbReference type="InterPro" id="IPR028325">
    <property type="entry name" value="VG_K_chnl"/>
</dbReference>
<dbReference type="Gene3D" id="3.30.710.10">
    <property type="entry name" value="Potassium Channel Kv1.1, Chain A"/>
    <property type="match status" value="1"/>
</dbReference>
<keyword evidence="4" id="KW-0812">Transmembrane</keyword>
<dbReference type="SMART" id="SM00225">
    <property type="entry name" value="BTB"/>
    <property type="match status" value="1"/>
</dbReference>
<dbReference type="Gene3D" id="1.10.287.70">
    <property type="match status" value="1"/>
</dbReference>
<keyword evidence="6" id="KW-0851">Voltage-gated channel</keyword>
<evidence type="ECO:0000256" key="1">
    <source>
        <dbReference type="ARBA" id="ARBA00004141"/>
    </source>
</evidence>
<dbReference type="Pfam" id="PF02214">
    <property type="entry name" value="BTB_2"/>
    <property type="match status" value="1"/>
</dbReference>
<comment type="subcellular location">
    <subcellularLocation>
        <location evidence="1">Membrane</location>
        <topology evidence="1">Multi-pass membrane protein</topology>
    </subcellularLocation>
</comment>
<evidence type="ECO:0000256" key="10">
    <source>
        <dbReference type="ARBA" id="ARBA00023136"/>
    </source>
</evidence>
<gene>
    <name evidence="12" type="ORF">PACLA_8A066649</name>
</gene>
<dbReference type="AlphaFoldDB" id="A0A6S7ILI4"/>
<keyword evidence="13" id="KW-1185">Reference proteome</keyword>
<dbReference type="InterPro" id="IPR003131">
    <property type="entry name" value="T1-type_BTB"/>
</dbReference>
<comment type="caution">
    <text evidence="12">The sequence shown here is derived from an EMBL/GenBank/DDBJ whole genome shotgun (WGS) entry which is preliminary data.</text>
</comment>
<dbReference type="EMBL" id="CACRXK020010068">
    <property type="protein sequence ID" value="CAB4018577.1"/>
    <property type="molecule type" value="Genomic_DNA"/>
</dbReference>
<dbReference type="PANTHER" id="PTHR11537">
    <property type="entry name" value="VOLTAGE-GATED POTASSIUM CHANNEL"/>
    <property type="match status" value="1"/>
</dbReference>
<dbReference type="GO" id="GO:0008076">
    <property type="term" value="C:voltage-gated potassium channel complex"/>
    <property type="evidence" value="ECO:0007669"/>
    <property type="project" value="InterPro"/>
</dbReference>
<keyword evidence="11" id="KW-0407">Ion channel</keyword>
<reference evidence="12" key="1">
    <citation type="submission" date="2020-04" db="EMBL/GenBank/DDBJ databases">
        <authorList>
            <person name="Alioto T."/>
            <person name="Alioto T."/>
            <person name="Gomez Garrido J."/>
        </authorList>
    </citation>
    <scope>NUCLEOTIDE SEQUENCE</scope>
    <source>
        <strain evidence="12">A484AB</strain>
    </source>
</reference>
<keyword evidence="3" id="KW-0633">Potassium transport</keyword>
<dbReference type="GO" id="GO:0001508">
    <property type="term" value="P:action potential"/>
    <property type="evidence" value="ECO:0007669"/>
    <property type="project" value="TreeGrafter"/>
</dbReference>
<protein>
    <submittedName>
        <fullName evidence="12">Potassium voltage-gated channel Shal, partial</fullName>
    </submittedName>
</protein>
<evidence type="ECO:0000256" key="6">
    <source>
        <dbReference type="ARBA" id="ARBA00022882"/>
    </source>
</evidence>
<dbReference type="GO" id="GO:0005249">
    <property type="term" value="F:voltage-gated potassium channel activity"/>
    <property type="evidence" value="ECO:0007669"/>
    <property type="project" value="InterPro"/>
</dbReference>
<keyword evidence="5" id="KW-0631">Potassium channel</keyword>
<keyword evidence="10" id="KW-0472">Membrane</keyword>
<dbReference type="SUPFAM" id="SSF81324">
    <property type="entry name" value="Voltage-gated potassium channels"/>
    <property type="match status" value="1"/>
</dbReference>
<keyword evidence="2" id="KW-0813">Transport</keyword>
<accession>A0A6S7ILI4</accession>
<name>A0A6S7ILI4_PARCT</name>
<sequence>MNGMKTKAVALASNAYIIINVSGRRFKTDEKILERYPETLLGGKRRYYYFDCKREEYFFDRDPDIFPHILNFYRSGNLHYPPNECAELFESELRFFGIFTEDISLCCAENYELLKNKTDKYREAKSKQKIMAAARARRLKHINGYKEKLWFIFEQPGLSTPGLVVWGVTILFILTTVVSLILETVPKEDGTWGSEHREDFNYSETICVVFFTIEYIIKLYSSPNRWTFVKQFSNIIDLLSILPFYFGIILGDRGNSRFFVILRVLRVTRVLKISKFSAEKMEQHGNLLKQNQGELTPLLVCFITVLVIFSTVIYYSEKNEDRFPNIPACFWYTIVTMTSLG</sequence>